<feature type="domain" description="Septum formation-related" evidence="1">
    <location>
        <begin position="82"/>
        <end position="170"/>
    </location>
</feature>
<evidence type="ECO:0000313" key="3">
    <source>
        <dbReference type="Proteomes" id="UP001165405"/>
    </source>
</evidence>
<proteinExistence type="predicted"/>
<comment type="caution">
    <text evidence="2">The sequence shown here is derived from an EMBL/GenBank/DDBJ whole genome shotgun (WGS) entry which is preliminary data.</text>
</comment>
<dbReference type="Proteomes" id="UP001165405">
    <property type="component" value="Unassembled WGS sequence"/>
</dbReference>
<gene>
    <name evidence="2" type="ORF">L1785_05075</name>
</gene>
<dbReference type="RefSeq" id="WP_236088119.1">
    <property type="nucleotide sequence ID" value="NZ_JAKGSG010000020.1"/>
</dbReference>
<dbReference type="Pfam" id="PF13845">
    <property type="entry name" value="Septum_form"/>
    <property type="match status" value="1"/>
</dbReference>
<keyword evidence="3" id="KW-1185">Reference proteome</keyword>
<dbReference type="EMBL" id="JAKGSG010000020">
    <property type="protein sequence ID" value="MCF4120347.1"/>
    <property type="molecule type" value="Genomic_DNA"/>
</dbReference>
<evidence type="ECO:0000259" key="1">
    <source>
        <dbReference type="Pfam" id="PF13845"/>
    </source>
</evidence>
<protein>
    <submittedName>
        <fullName evidence="2">Septum formation family protein</fullName>
    </submittedName>
</protein>
<name>A0AA41U8C5_9MICO</name>
<sequence length="180" mass="18817">MVSALSTRRGRALGAVAATLSLLLLSGCGAILDELGTPQEAPRDEPGGEVTASAEADIFSLKVGDCIDMDALEAMYEGDSAELDAVPVVPCADPHTGEVFGETTLPDGDYPGEEAVDAAAEEFCLPAFTDFVGLTYDESIYQYFPFTPTSDGWTIGSDRVIQCVIVTEEPVTASLQGAAQ</sequence>
<dbReference type="InterPro" id="IPR026004">
    <property type="entry name" value="Septum_form"/>
</dbReference>
<organism evidence="2 3">
    <name type="scientific">Antribacter soli</name>
    <dbReference type="NCBI Taxonomy" id="2910976"/>
    <lineage>
        <taxon>Bacteria</taxon>
        <taxon>Bacillati</taxon>
        <taxon>Actinomycetota</taxon>
        <taxon>Actinomycetes</taxon>
        <taxon>Micrococcales</taxon>
        <taxon>Promicromonosporaceae</taxon>
        <taxon>Antribacter</taxon>
    </lineage>
</organism>
<accession>A0AA41U8C5</accession>
<evidence type="ECO:0000313" key="2">
    <source>
        <dbReference type="EMBL" id="MCF4120347.1"/>
    </source>
</evidence>
<dbReference type="AlphaFoldDB" id="A0AA41U8C5"/>
<reference evidence="2" key="1">
    <citation type="submission" date="2022-01" db="EMBL/GenBank/DDBJ databases">
        <title>Antribacter sp. nov., isolated from Guizhou of China.</title>
        <authorList>
            <person name="Chengliang C."/>
            <person name="Ya Z."/>
        </authorList>
    </citation>
    <scope>NUCLEOTIDE SEQUENCE</scope>
    <source>
        <strain evidence="2">KLBMP 9083</strain>
    </source>
</reference>